<dbReference type="Proteomes" id="UP000484255">
    <property type="component" value="Unassembled WGS sequence"/>
</dbReference>
<reference evidence="4 5" key="1">
    <citation type="submission" date="2020-02" db="EMBL/GenBank/DDBJ databases">
        <title>Ideonella bacterium strain TBM-1.</title>
        <authorList>
            <person name="Chen W.-M."/>
        </authorList>
    </citation>
    <scope>NUCLEOTIDE SEQUENCE [LARGE SCALE GENOMIC DNA]</scope>
    <source>
        <strain evidence="4 5">TBM-1</strain>
    </source>
</reference>
<keyword evidence="5" id="KW-1185">Reference proteome</keyword>
<sequence>MNTSCDADDRKLPAAGPTLSYVLQDWGPPGARPLEGVLHPGLQLVLGGEGRGKTRLLRLLAGADPLPAACTLHPAPWPAFLSDLEEEGLRAVVAAEWLGRHAAQPGWRAKVASALLEALGLQDHLLKQVHMLSTGTRRKLGLVAAAAGTARLVLLDQPHAALDARSCRVLDELLAEAAQESHRCWVVADYSCPERLQGLPGVRVLDLGD</sequence>
<comment type="caution">
    <text evidence="4">The sequence shown here is derived from an EMBL/GenBank/DDBJ whole genome shotgun (WGS) entry which is preliminary data.</text>
</comment>
<evidence type="ECO:0000313" key="4">
    <source>
        <dbReference type="EMBL" id="NDY93034.1"/>
    </source>
</evidence>
<name>A0A7C9PK74_9BURK</name>
<feature type="domain" description="ABC transporter" evidence="3">
    <location>
        <begin position="45"/>
        <end position="159"/>
    </location>
</feature>
<dbReference type="InterPro" id="IPR027417">
    <property type="entry name" value="P-loop_NTPase"/>
</dbReference>
<dbReference type="Pfam" id="PF00005">
    <property type="entry name" value="ABC_tran"/>
    <property type="match status" value="1"/>
</dbReference>
<dbReference type="InterPro" id="IPR003439">
    <property type="entry name" value="ABC_transporter-like_ATP-bd"/>
</dbReference>
<accession>A0A7C9PK74</accession>
<dbReference type="PANTHER" id="PTHR43158">
    <property type="entry name" value="SKFA PEPTIDE EXPORT ATP-BINDING PROTEIN SKFE"/>
    <property type="match status" value="1"/>
</dbReference>
<dbReference type="Gene3D" id="3.40.50.300">
    <property type="entry name" value="P-loop containing nucleotide triphosphate hydrolases"/>
    <property type="match status" value="1"/>
</dbReference>
<proteinExistence type="predicted"/>
<protein>
    <submittedName>
        <fullName evidence="4">ATP-binding cassette domain-containing protein</fullName>
    </submittedName>
</protein>
<keyword evidence="2 4" id="KW-0067">ATP-binding</keyword>
<evidence type="ECO:0000256" key="1">
    <source>
        <dbReference type="ARBA" id="ARBA00022741"/>
    </source>
</evidence>
<gene>
    <name evidence="4" type="ORF">G3A44_17720</name>
</gene>
<evidence type="ECO:0000256" key="2">
    <source>
        <dbReference type="ARBA" id="ARBA00022840"/>
    </source>
</evidence>
<dbReference type="PANTHER" id="PTHR43158:SF2">
    <property type="entry name" value="SKFA PEPTIDE EXPORT ATP-BINDING PROTEIN SKFE"/>
    <property type="match status" value="1"/>
</dbReference>
<evidence type="ECO:0000313" key="5">
    <source>
        <dbReference type="Proteomes" id="UP000484255"/>
    </source>
</evidence>
<dbReference type="GO" id="GO:0016887">
    <property type="term" value="F:ATP hydrolysis activity"/>
    <property type="evidence" value="ECO:0007669"/>
    <property type="project" value="InterPro"/>
</dbReference>
<dbReference type="GO" id="GO:0005524">
    <property type="term" value="F:ATP binding"/>
    <property type="evidence" value="ECO:0007669"/>
    <property type="project" value="UniProtKB-KW"/>
</dbReference>
<keyword evidence="1" id="KW-0547">Nucleotide-binding</keyword>
<organism evidence="4 5">
    <name type="scientific">Ideonella livida</name>
    <dbReference type="NCBI Taxonomy" id="2707176"/>
    <lineage>
        <taxon>Bacteria</taxon>
        <taxon>Pseudomonadati</taxon>
        <taxon>Pseudomonadota</taxon>
        <taxon>Betaproteobacteria</taxon>
        <taxon>Burkholderiales</taxon>
        <taxon>Sphaerotilaceae</taxon>
        <taxon>Ideonella</taxon>
    </lineage>
</organism>
<evidence type="ECO:0000259" key="3">
    <source>
        <dbReference type="Pfam" id="PF00005"/>
    </source>
</evidence>
<dbReference type="SUPFAM" id="SSF52540">
    <property type="entry name" value="P-loop containing nucleoside triphosphate hydrolases"/>
    <property type="match status" value="1"/>
</dbReference>
<dbReference type="EMBL" id="JAAGOH010000026">
    <property type="protein sequence ID" value="NDY93034.1"/>
    <property type="molecule type" value="Genomic_DNA"/>
</dbReference>
<dbReference type="AlphaFoldDB" id="A0A7C9PK74"/>
<dbReference type="RefSeq" id="WP_163459085.1">
    <property type="nucleotide sequence ID" value="NZ_JAAGOH010000026.1"/>
</dbReference>